<evidence type="ECO:0000313" key="8">
    <source>
        <dbReference type="RefSeq" id="XP_032833491.1"/>
    </source>
</evidence>
<organism evidence="7 8">
    <name type="scientific">Petromyzon marinus</name>
    <name type="common">Sea lamprey</name>
    <dbReference type="NCBI Taxonomy" id="7757"/>
    <lineage>
        <taxon>Eukaryota</taxon>
        <taxon>Metazoa</taxon>
        <taxon>Chordata</taxon>
        <taxon>Craniata</taxon>
        <taxon>Vertebrata</taxon>
        <taxon>Cyclostomata</taxon>
        <taxon>Hyperoartia</taxon>
        <taxon>Petromyzontiformes</taxon>
        <taxon>Petromyzontidae</taxon>
        <taxon>Petromyzon</taxon>
    </lineage>
</organism>
<keyword evidence="7" id="KW-1185">Reference proteome</keyword>
<keyword evidence="3 6" id="KW-0812">Transmembrane</keyword>
<dbReference type="Gene3D" id="1.20.1260.100">
    <property type="entry name" value="TspO/MBR protein"/>
    <property type="match status" value="1"/>
</dbReference>
<dbReference type="CDD" id="cd15904">
    <property type="entry name" value="TSPO_MBR"/>
    <property type="match status" value="1"/>
</dbReference>
<evidence type="ECO:0000256" key="5">
    <source>
        <dbReference type="ARBA" id="ARBA00023136"/>
    </source>
</evidence>
<dbReference type="PANTHER" id="PTHR10057">
    <property type="entry name" value="PERIPHERAL-TYPE BENZODIAZEPINE RECEPTOR"/>
    <property type="match status" value="1"/>
</dbReference>
<proteinExistence type="inferred from homology"/>
<dbReference type="FunFam" id="1.20.1260.100:FF:000001">
    <property type="entry name" value="translocator protein 2"/>
    <property type="match status" value="1"/>
</dbReference>
<dbReference type="Pfam" id="PF03073">
    <property type="entry name" value="TspO_MBR"/>
    <property type="match status" value="1"/>
</dbReference>
<feature type="transmembrane region" description="Helical" evidence="6">
    <location>
        <begin position="183"/>
        <end position="203"/>
    </location>
</feature>
<evidence type="ECO:0000256" key="1">
    <source>
        <dbReference type="ARBA" id="ARBA00004141"/>
    </source>
</evidence>
<evidence type="ECO:0000256" key="6">
    <source>
        <dbReference type="SAM" id="Phobius"/>
    </source>
</evidence>
<dbReference type="AlphaFoldDB" id="A0AAJ7UDZ7"/>
<feature type="transmembrane region" description="Helical" evidence="6">
    <location>
        <begin position="235"/>
        <end position="255"/>
    </location>
</feature>
<dbReference type="KEGG" id="pmrn:116956134"/>
<comment type="similarity">
    <text evidence="2">Belongs to the TspO/BZRP family.</text>
</comment>
<evidence type="ECO:0000256" key="2">
    <source>
        <dbReference type="ARBA" id="ARBA00007524"/>
    </source>
</evidence>
<dbReference type="PANTHER" id="PTHR10057:SF0">
    <property type="entry name" value="TRANSLOCATOR PROTEIN"/>
    <property type="match status" value="1"/>
</dbReference>
<sequence length="276" mass="30407">MPFPYCRNAVFTTLFGQSAMSEWGKGICCSNGEGIFCSNAERELDATRFERADTTSREQEQAVVRLTPWGWRPSHRALGCCWMLPDATHARLGLRHGISNHTMVSAAWVPPVCATLLPHVGGIVGGLLTQSEIKGWYEGLKKPAWRPPNRAFPVVWPLLYTGMGYASYLVWRDVGGFTDDAVTPLGLYGAQLALNWMWTPIFFKAHRMGLAFAEILLLCGTAAATAVSWCPINTTAAMLMVPYLAWLSFAAALNYRVWQDNKGPGEGESDGDKKEG</sequence>
<evidence type="ECO:0000256" key="4">
    <source>
        <dbReference type="ARBA" id="ARBA00022989"/>
    </source>
</evidence>
<feature type="transmembrane region" description="Helical" evidence="6">
    <location>
        <begin position="210"/>
        <end position="229"/>
    </location>
</feature>
<protein>
    <submittedName>
        <fullName evidence="8">Translocator protein isoform X1</fullName>
    </submittedName>
</protein>
<gene>
    <name evidence="8" type="primary">TSPO</name>
</gene>
<evidence type="ECO:0000256" key="3">
    <source>
        <dbReference type="ARBA" id="ARBA00022692"/>
    </source>
</evidence>
<name>A0AAJ7UDZ7_PETMA</name>
<keyword evidence="5 6" id="KW-0472">Membrane</keyword>
<dbReference type="GO" id="GO:0005741">
    <property type="term" value="C:mitochondrial outer membrane"/>
    <property type="evidence" value="ECO:0007669"/>
    <property type="project" value="TreeGrafter"/>
</dbReference>
<dbReference type="Proteomes" id="UP001318040">
    <property type="component" value="Chromosome 63"/>
</dbReference>
<dbReference type="InterPro" id="IPR038330">
    <property type="entry name" value="TspO/MBR-related_sf"/>
</dbReference>
<evidence type="ECO:0000313" key="7">
    <source>
        <dbReference type="Proteomes" id="UP001318040"/>
    </source>
</evidence>
<accession>A0AAJ7UDZ7</accession>
<reference evidence="8" key="1">
    <citation type="submission" date="2025-08" db="UniProtKB">
        <authorList>
            <consortium name="RefSeq"/>
        </authorList>
    </citation>
    <scope>IDENTIFICATION</scope>
    <source>
        <tissue evidence="8">Sperm</tissue>
    </source>
</reference>
<dbReference type="CTD" id="706"/>
<comment type="subcellular location">
    <subcellularLocation>
        <location evidence="1">Membrane</location>
        <topology evidence="1">Multi-pass membrane protein</topology>
    </subcellularLocation>
</comment>
<dbReference type="InterPro" id="IPR004307">
    <property type="entry name" value="TspO_MBR"/>
</dbReference>
<dbReference type="RefSeq" id="XP_032833491.1">
    <property type="nucleotide sequence ID" value="XM_032977600.1"/>
</dbReference>
<feature type="transmembrane region" description="Helical" evidence="6">
    <location>
        <begin position="151"/>
        <end position="171"/>
    </location>
</feature>
<dbReference type="GO" id="GO:0033013">
    <property type="term" value="P:tetrapyrrole metabolic process"/>
    <property type="evidence" value="ECO:0007669"/>
    <property type="project" value="UniProtKB-ARBA"/>
</dbReference>
<keyword evidence="4 6" id="KW-1133">Transmembrane helix</keyword>